<dbReference type="SUPFAM" id="SSF81383">
    <property type="entry name" value="F-box domain"/>
    <property type="match status" value="1"/>
</dbReference>
<name>A0ABD3L2Z3_EUCGL</name>
<dbReference type="InterPro" id="IPR036047">
    <property type="entry name" value="F-box-like_dom_sf"/>
</dbReference>
<evidence type="ECO:0000313" key="3">
    <source>
        <dbReference type="Proteomes" id="UP001634007"/>
    </source>
</evidence>
<sequence>MDAPDQPPPPPPPLPPADFSGESGPSPDWAELTHECLTNVFARLTAEQLWTGPMLVCKSWLRACADPSLHTAFDLEARFESSRESIRWWSPEFERRVDAMLRSAVGWSGDGGLAAIRARHCSDRALDLVAERCPNLQVLSIKSCQSVTDASMARIASCCTSLRELDISYCHEVSHVSLVLIGRNCPNLKVLKRNLINWLDPSQHVGVVPAEYLNACPQEGDSEAAAIGKYMPQLEHLEIRFSKLTAKGLTSICNGCLDLMHLDLLGCANLTSRDIVNATSNLKNLQDIIKPNFYIPRSVYHTERYGHWQLYDERFQTDVFRI</sequence>
<feature type="compositionally biased region" description="Pro residues" evidence="1">
    <location>
        <begin position="1"/>
        <end position="16"/>
    </location>
</feature>
<dbReference type="PANTHER" id="PTHR38926">
    <property type="entry name" value="F-BOX DOMAIN CONTAINING PROTEIN, EXPRESSED"/>
    <property type="match status" value="1"/>
</dbReference>
<dbReference type="InterPro" id="IPR032675">
    <property type="entry name" value="LRR_dom_sf"/>
</dbReference>
<proteinExistence type="predicted"/>
<evidence type="ECO:0008006" key="4">
    <source>
        <dbReference type="Google" id="ProtNLM"/>
    </source>
</evidence>
<evidence type="ECO:0000256" key="1">
    <source>
        <dbReference type="SAM" id="MobiDB-lite"/>
    </source>
</evidence>
<dbReference type="Gene3D" id="3.80.10.10">
    <property type="entry name" value="Ribonuclease Inhibitor"/>
    <property type="match status" value="1"/>
</dbReference>
<feature type="region of interest" description="Disordered" evidence="1">
    <location>
        <begin position="1"/>
        <end position="26"/>
    </location>
</feature>
<keyword evidence="3" id="KW-1185">Reference proteome</keyword>
<dbReference type="PANTHER" id="PTHR38926:SF5">
    <property type="entry name" value="F-BOX AND LEUCINE-RICH REPEAT PROTEIN 6"/>
    <property type="match status" value="1"/>
</dbReference>
<evidence type="ECO:0000313" key="2">
    <source>
        <dbReference type="EMBL" id="KAL3746269.1"/>
    </source>
</evidence>
<reference evidence="2 3" key="1">
    <citation type="submission" date="2024-11" db="EMBL/GenBank/DDBJ databases">
        <title>Chromosome-level genome assembly of Eucalyptus globulus Labill. provides insights into its genome evolution.</title>
        <authorList>
            <person name="Li X."/>
        </authorList>
    </citation>
    <scope>NUCLEOTIDE SEQUENCE [LARGE SCALE GENOMIC DNA]</scope>
    <source>
        <strain evidence="2">CL2024</strain>
        <tissue evidence="2">Fresh tender leaves</tissue>
    </source>
</reference>
<dbReference type="SUPFAM" id="SSF52047">
    <property type="entry name" value="RNI-like"/>
    <property type="match status" value="1"/>
</dbReference>
<dbReference type="SMART" id="SM00367">
    <property type="entry name" value="LRR_CC"/>
    <property type="match status" value="4"/>
</dbReference>
<dbReference type="FunFam" id="3.80.10.10:FF:000674">
    <property type="entry name" value="F-box protein SKIP1"/>
    <property type="match status" value="1"/>
</dbReference>
<dbReference type="EMBL" id="JBJKBG010000003">
    <property type="protein sequence ID" value="KAL3746269.1"/>
    <property type="molecule type" value="Genomic_DNA"/>
</dbReference>
<protein>
    <recommendedName>
        <fullName evidence="4">F-box protein SKIP1</fullName>
    </recommendedName>
</protein>
<comment type="caution">
    <text evidence="2">The sequence shown here is derived from an EMBL/GenBank/DDBJ whole genome shotgun (WGS) entry which is preliminary data.</text>
</comment>
<dbReference type="InterPro" id="IPR001611">
    <property type="entry name" value="Leu-rich_rpt"/>
</dbReference>
<accession>A0ABD3L2Z3</accession>
<dbReference type="AlphaFoldDB" id="A0ABD3L2Z3"/>
<dbReference type="InterPro" id="IPR006553">
    <property type="entry name" value="Leu-rich_rpt_Cys-con_subtyp"/>
</dbReference>
<dbReference type="Pfam" id="PF13516">
    <property type="entry name" value="LRR_6"/>
    <property type="match status" value="1"/>
</dbReference>
<dbReference type="Proteomes" id="UP001634007">
    <property type="component" value="Unassembled WGS sequence"/>
</dbReference>
<gene>
    <name evidence="2" type="ORF">ACJRO7_015258</name>
</gene>
<dbReference type="Gene3D" id="1.20.1280.50">
    <property type="match status" value="1"/>
</dbReference>
<organism evidence="2 3">
    <name type="scientific">Eucalyptus globulus</name>
    <name type="common">Tasmanian blue gum</name>
    <dbReference type="NCBI Taxonomy" id="34317"/>
    <lineage>
        <taxon>Eukaryota</taxon>
        <taxon>Viridiplantae</taxon>
        <taxon>Streptophyta</taxon>
        <taxon>Embryophyta</taxon>
        <taxon>Tracheophyta</taxon>
        <taxon>Spermatophyta</taxon>
        <taxon>Magnoliopsida</taxon>
        <taxon>eudicotyledons</taxon>
        <taxon>Gunneridae</taxon>
        <taxon>Pentapetalae</taxon>
        <taxon>rosids</taxon>
        <taxon>malvids</taxon>
        <taxon>Myrtales</taxon>
        <taxon>Myrtaceae</taxon>
        <taxon>Myrtoideae</taxon>
        <taxon>Eucalypteae</taxon>
        <taxon>Eucalyptus</taxon>
    </lineage>
</organism>